<keyword evidence="2" id="KW-0812">Transmembrane</keyword>
<protein>
    <recommendedName>
        <fullName evidence="6">Secreted protein</fullName>
    </recommendedName>
</protein>
<dbReference type="InterPro" id="IPR012464">
    <property type="entry name" value="DUF1676"/>
</dbReference>
<keyword evidence="3" id="KW-0732">Signal</keyword>
<sequence length="288" mass="32641">MRQNRWIVVVFLFPLGDVVLGGSVWKSSFRQLAWEAKDLLKVCSAKNDSRWECLRDESLAAVDEFASRERIPLVGGISLVRVTSDYGKSATTVPHTALNSIDSFSNSSKTSSTHDDDASQDDERARLPPSRDSTPWTTRILRALEHMFHTHVLQIDLLNPAGGNGKQWINRKDANWLWKYHRKLNNQSVVEGRHRRHRQQMIPMMIFGVTVFGMFVIPMGFQFLAALSGKAFLMAKLALLLASINGLKRVAGVHYGFHSVEPHHLHHSQSVLYDRDYAYGPRVLPPTE</sequence>
<dbReference type="PANTHER" id="PTHR21879">
    <property type="entry name" value="FI03362P-RELATED-RELATED"/>
    <property type="match status" value="1"/>
</dbReference>
<reference evidence="4" key="2">
    <citation type="submission" date="2025-05" db="UniProtKB">
        <authorList>
            <consortium name="EnsemblMetazoa"/>
        </authorList>
    </citation>
    <scope>IDENTIFICATION</scope>
    <source>
        <strain evidence="4">Foshan</strain>
    </source>
</reference>
<keyword evidence="2" id="KW-0472">Membrane</keyword>
<evidence type="ECO:0000256" key="2">
    <source>
        <dbReference type="SAM" id="Phobius"/>
    </source>
</evidence>
<dbReference type="RefSeq" id="XP_029710166.1">
    <property type="nucleotide sequence ID" value="XM_029854306.2"/>
</dbReference>
<evidence type="ECO:0000256" key="3">
    <source>
        <dbReference type="SAM" id="SignalP"/>
    </source>
</evidence>
<reference evidence="5" key="1">
    <citation type="journal article" date="2015" name="Proc. Natl. Acad. Sci. U.S.A.">
        <title>Genome sequence of the Asian Tiger mosquito, Aedes albopictus, reveals insights into its biology, genetics, and evolution.</title>
        <authorList>
            <person name="Chen X.G."/>
            <person name="Jiang X."/>
            <person name="Gu J."/>
            <person name="Xu M."/>
            <person name="Wu Y."/>
            <person name="Deng Y."/>
            <person name="Zhang C."/>
            <person name="Bonizzoni M."/>
            <person name="Dermauw W."/>
            <person name="Vontas J."/>
            <person name="Armbruster P."/>
            <person name="Huang X."/>
            <person name="Yang Y."/>
            <person name="Zhang H."/>
            <person name="He W."/>
            <person name="Peng H."/>
            <person name="Liu Y."/>
            <person name="Wu K."/>
            <person name="Chen J."/>
            <person name="Lirakis M."/>
            <person name="Topalis P."/>
            <person name="Van Leeuwen T."/>
            <person name="Hall A.B."/>
            <person name="Jiang X."/>
            <person name="Thorpe C."/>
            <person name="Mueller R.L."/>
            <person name="Sun C."/>
            <person name="Waterhouse R.M."/>
            <person name="Yan G."/>
            <person name="Tu Z.J."/>
            <person name="Fang X."/>
            <person name="James A.A."/>
        </authorList>
    </citation>
    <scope>NUCLEOTIDE SEQUENCE [LARGE SCALE GENOMIC DNA]</scope>
    <source>
        <strain evidence="5">Foshan</strain>
    </source>
</reference>
<feature type="region of interest" description="Disordered" evidence="1">
    <location>
        <begin position="104"/>
        <end position="134"/>
    </location>
</feature>
<accession>A0ABM1XM17</accession>
<evidence type="ECO:0000313" key="5">
    <source>
        <dbReference type="Proteomes" id="UP000069940"/>
    </source>
</evidence>
<evidence type="ECO:0008006" key="6">
    <source>
        <dbReference type="Google" id="ProtNLM"/>
    </source>
</evidence>
<evidence type="ECO:0000313" key="4">
    <source>
        <dbReference type="EnsemblMetazoa" id="AALFPA23_000880.P720"/>
    </source>
</evidence>
<feature type="signal peptide" evidence="3">
    <location>
        <begin position="1"/>
        <end position="21"/>
    </location>
</feature>
<feature type="chain" id="PRO_5046218659" description="Secreted protein" evidence="3">
    <location>
        <begin position="22"/>
        <end position="288"/>
    </location>
</feature>
<organism evidence="4 5">
    <name type="scientific">Aedes albopictus</name>
    <name type="common">Asian tiger mosquito</name>
    <name type="synonym">Stegomyia albopicta</name>
    <dbReference type="NCBI Taxonomy" id="7160"/>
    <lineage>
        <taxon>Eukaryota</taxon>
        <taxon>Metazoa</taxon>
        <taxon>Ecdysozoa</taxon>
        <taxon>Arthropoda</taxon>
        <taxon>Hexapoda</taxon>
        <taxon>Insecta</taxon>
        <taxon>Pterygota</taxon>
        <taxon>Neoptera</taxon>
        <taxon>Endopterygota</taxon>
        <taxon>Diptera</taxon>
        <taxon>Nematocera</taxon>
        <taxon>Culicoidea</taxon>
        <taxon>Culicidae</taxon>
        <taxon>Culicinae</taxon>
        <taxon>Aedini</taxon>
        <taxon>Aedes</taxon>
        <taxon>Stegomyia</taxon>
    </lineage>
</organism>
<proteinExistence type="predicted"/>
<dbReference type="Proteomes" id="UP000069940">
    <property type="component" value="Unassembled WGS sequence"/>
</dbReference>
<dbReference type="PANTHER" id="PTHR21879:SF8">
    <property type="entry name" value="OSIRIS 23"/>
    <property type="match status" value="1"/>
</dbReference>
<feature type="transmembrane region" description="Helical" evidence="2">
    <location>
        <begin position="202"/>
        <end position="225"/>
    </location>
</feature>
<keyword evidence="5" id="KW-1185">Reference proteome</keyword>
<keyword evidence="2" id="KW-1133">Transmembrane helix</keyword>
<dbReference type="EnsemblMetazoa" id="AALFPA23_000880.R720">
    <property type="protein sequence ID" value="AALFPA23_000880.P720"/>
    <property type="gene ID" value="AALFPA23_000880"/>
</dbReference>
<evidence type="ECO:0000256" key="1">
    <source>
        <dbReference type="SAM" id="MobiDB-lite"/>
    </source>
</evidence>
<name>A0ABM1XM17_AEDAL</name>
<feature type="compositionally biased region" description="Basic and acidic residues" evidence="1">
    <location>
        <begin position="112"/>
        <end position="126"/>
    </location>
</feature>
<dbReference type="GeneID" id="115256060"/>
<dbReference type="Pfam" id="PF07898">
    <property type="entry name" value="DUF1676"/>
    <property type="match status" value="1"/>
</dbReference>